<organism evidence="1">
    <name type="scientific">Aphanomyces astaci</name>
    <name type="common">Crayfish plague agent</name>
    <dbReference type="NCBI Taxonomy" id="112090"/>
    <lineage>
        <taxon>Eukaryota</taxon>
        <taxon>Sar</taxon>
        <taxon>Stramenopiles</taxon>
        <taxon>Oomycota</taxon>
        <taxon>Saprolegniomycetes</taxon>
        <taxon>Saprolegniales</taxon>
        <taxon>Verrucalvaceae</taxon>
        <taxon>Aphanomyces</taxon>
    </lineage>
</organism>
<name>W4GRS0_APHAT</name>
<dbReference type="EMBL" id="KI913122">
    <property type="protein sequence ID" value="ETV82430.1"/>
    <property type="molecule type" value="Genomic_DNA"/>
</dbReference>
<evidence type="ECO:0000313" key="1">
    <source>
        <dbReference type="EMBL" id="ETV82430.1"/>
    </source>
</evidence>
<reference evidence="1" key="1">
    <citation type="submission" date="2013-12" db="EMBL/GenBank/DDBJ databases">
        <title>The Genome Sequence of Aphanomyces astaci APO3.</title>
        <authorList>
            <consortium name="The Broad Institute Genomics Platform"/>
            <person name="Russ C."/>
            <person name="Tyler B."/>
            <person name="van West P."/>
            <person name="Dieguez-Uribeondo J."/>
            <person name="Young S.K."/>
            <person name="Zeng Q."/>
            <person name="Gargeya S."/>
            <person name="Fitzgerald M."/>
            <person name="Abouelleil A."/>
            <person name="Alvarado L."/>
            <person name="Chapman S.B."/>
            <person name="Gainer-Dewar J."/>
            <person name="Goldberg J."/>
            <person name="Griggs A."/>
            <person name="Gujja S."/>
            <person name="Hansen M."/>
            <person name="Howarth C."/>
            <person name="Imamovic A."/>
            <person name="Ireland A."/>
            <person name="Larimer J."/>
            <person name="McCowan C."/>
            <person name="Murphy C."/>
            <person name="Pearson M."/>
            <person name="Poon T.W."/>
            <person name="Priest M."/>
            <person name="Roberts A."/>
            <person name="Saif S."/>
            <person name="Shea T."/>
            <person name="Sykes S."/>
            <person name="Wortman J."/>
            <person name="Nusbaum C."/>
            <person name="Birren B."/>
        </authorList>
    </citation>
    <scope>NUCLEOTIDE SEQUENCE [LARGE SCALE GENOMIC DNA]</scope>
    <source>
        <strain evidence="1">APO3</strain>
    </source>
</reference>
<sequence length="93" mass="10374">MVWLGTVDHWYIESSKCQSISSALDRRDDAVEVGRLVLDDVDAFAAAVEGMKTRHRSLYATIGHRMSPTQIVLVQSILKKLSSLKMTDGKNQP</sequence>
<proteinExistence type="predicted"/>
<dbReference type="AlphaFoldDB" id="W4GRS0"/>
<protein>
    <submittedName>
        <fullName evidence="1">Uncharacterized protein</fullName>
    </submittedName>
</protein>
<gene>
    <name evidence="1" type="ORF">H257_05069</name>
</gene>
<dbReference type="RefSeq" id="XP_009828099.1">
    <property type="nucleotide sequence ID" value="XM_009829797.1"/>
</dbReference>
<dbReference type="GeneID" id="20807065"/>
<dbReference type="VEuPathDB" id="FungiDB:H257_05069"/>
<accession>W4GRS0</accession>